<dbReference type="EMBL" id="JBHFPV010000001">
    <property type="protein sequence ID" value="MFH6602842.1"/>
    <property type="molecule type" value="Genomic_DNA"/>
</dbReference>
<comment type="caution">
    <text evidence="1">The sequence shown here is derived from an EMBL/GenBank/DDBJ whole genome shotgun (WGS) entry which is preliminary data.</text>
</comment>
<accession>A0ACC7LH57</accession>
<proteinExistence type="predicted"/>
<dbReference type="Proteomes" id="UP001595191">
    <property type="component" value="Unassembled WGS sequence"/>
</dbReference>
<gene>
    <name evidence="1" type="ORF">ACEZ3G_05095</name>
</gene>
<evidence type="ECO:0000313" key="1">
    <source>
        <dbReference type="EMBL" id="MFH6602842.1"/>
    </source>
</evidence>
<sequence length="418" mass="47500">MPKKTYLIKCTAFLAALVLLGLIYYCKNPKVASEYHSPKVLATHYNGENYVGSETCMECHANIYSDHLKTAHYNTSAVANEKKILGNFEPPANVLDLEYVKFTMEHQVDSFFQHTEYKNRLNTNRPSSFDVVIGSGVRGQSYLTWQGDKLFQLQSSYHKPADSWVNSPGYPTYAIERPVRDGCIRCHVTFAKNKNIGEGNQYDKDQIIYGIDCERCHRPAAKHVSYQRKKPKAEQSKFMLKIDSLSRQKRLDICAQCHSGARNNQLKGNPFSFLTGENLDEYSQNISIVGSSDQLDVHGNQYGLLTNSECFKQTATMDCTTCHDPHKNQKGNTSYFNQKCMACHSADKTTCSVETFQTKSMDDNCIACHMPEMRSKSIMIKLNQKDSIESSFKIRTHLIKIYTEKDWSNDGSNAPEVQ</sequence>
<keyword evidence="2" id="KW-1185">Reference proteome</keyword>
<organism evidence="1 2">
    <name type="scientific">Meishania litoralis</name>
    <dbReference type="NCBI Taxonomy" id="3434685"/>
    <lineage>
        <taxon>Bacteria</taxon>
        <taxon>Pseudomonadati</taxon>
        <taxon>Bacteroidota</taxon>
        <taxon>Flavobacteriia</taxon>
        <taxon>Flavobacteriales</taxon>
        <taxon>Flavobacteriaceae</taxon>
        <taxon>Meishania</taxon>
    </lineage>
</organism>
<protein>
    <submittedName>
        <fullName evidence="1">Multiheme c-type cytochrome</fullName>
    </submittedName>
</protein>
<name>A0ACC7LH57_9FLAO</name>
<evidence type="ECO:0000313" key="2">
    <source>
        <dbReference type="Proteomes" id="UP001595191"/>
    </source>
</evidence>
<reference evidence="1" key="1">
    <citation type="submission" date="2024-09" db="EMBL/GenBank/DDBJ databases">
        <authorList>
            <person name="Liu J."/>
        </authorList>
    </citation>
    <scope>NUCLEOTIDE SEQUENCE</scope>
    <source>
        <strain evidence="1">NBU2967</strain>
    </source>
</reference>